<evidence type="ECO:0000256" key="4">
    <source>
        <dbReference type="ARBA" id="ARBA00022824"/>
    </source>
</evidence>
<feature type="signal peptide" evidence="11">
    <location>
        <begin position="1"/>
        <end position="19"/>
    </location>
</feature>
<evidence type="ECO:0000256" key="11">
    <source>
        <dbReference type="SAM" id="SignalP"/>
    </source>
</evidence>
<dbReference type="Proteomes" id="UP000033140">
    <property type="component" value="Unassembled WGS sequence"/>
</dbReference>
<reference evidence="12 13" key="3">
    <citation type="journal article" date="2015" name="Genome Announc.">
        <title>Draft Genome Sequence of the Archiascomycetous Yeast Saitoella complicata.</title>
        <authorList>
            <person name="Yamauchi K."/>
            <person name="Kondo S."/>
            <person name="Hamamoto M."/>
            <person name="Takahashi Y."/>
            <person name="Ogura Y."/>
            <person name="Hayashi T."/>
            <person name="Nishida H."/>
        </authorList>
    </citation>
    <scope>NUCLEOTIDE SEQUENCE [LARGE SCALE GENOMIC DNA]</scope>
    <source>
        <strain evidence="12 13">NRRL Y-17804</strain>
    </source>
</reference>
<reference evidence="12 13" key="1">
    <citation type="journal article" date="2011" name="J. Gen. Appl. Microbiol.">
        <title>Draft genome sequencing of the enigmatic yeast Saitoella complicata.</title>
        <authorList>
            <person name="Nishida H."/>
            <person name="Hamamoto M."/>
            <person name="Sugiyama J."/>
        </authorList>
    </citation>
    <scope>NUCLEOTIDE SEQUENCE [LARGE SCALE GENOMIC DNA]</scope>
    <source>
        <strain evidence="12 13">NRRL Y-17804</strain>
    </source>
</reference>
<evidence type="ECO:0000256" key="8">
    <source>
        <dbReference type="ARBA" id="ARBA00038311"/>
    </source>
</evidence>
<protein>
    <submittedName>
        <fullName evidence="12">Uncharacterized protein</fullName>
    </submittedName>
</protein>
<evidence type="ECO:0000256" key="1">
    <source>
        <dbReference type="ARBA" id="ARBA00004115"/>
    </source>
</evidence>
<feature type="transmembrane region" description="Helical" evidence="10">
    <location>
        <begin position="164"/>
        <end position="187"/>
    </location>
</feature>
<evidence type="ECO:0000256" key="5">
    <source>
        <dbReference type="ARBA" id="ARBA00022989"/>
    </source>
</evidence>
<comment type="subcellular location">
    <subcellularLocation>
        <location evidence="1">Endoplasmic reticulum membrane</location>
        <topology evidence="1">Single-pass type I membrane protein</topology>
    </subcellularLocation>
</comment>
<reference evidence="12 13" key="2">
    <citation type="journal article" date="2014" name="J. Gen. Appl. Microbiol.">
        <title>The early diverging ascomycetous budding yeast Saitoella complicata has three histone deacetylases belonging to the Clr6, Hos2, and Rpd3 lineages.</title>
        <authorList>
            <person name="Nishida H."/>
            <person name="Matsumoto T."/>
            <person name="Kondo S."/>
            <person name="Hamamoto M."/>
            <person name="Yoshikawa H."/>
        </authorList>
    </citation>
    <scope>NUCLEOTIDE SEQUENCE [LARGE SCALE GENOMIC DNA]</scope>
    <source>
        <strain evidence="12 13">NRRL Y-17804</strain>
    </source>
</reference>
<organism evidence="12 13">
    <name type="scientific">Saitoella complicata (strain BCRC 22490 / CBS 7301 / JCM 7358 / NBRC 10748 / NRRL Y-17804)</name>
    <dbReference type="NCBI Taxonomy" id="698492"/>
    <lineage>
        <taxon>Eukaryota</taxon>
        <taxon>Fungi</taxon>
        <taxon>Dikarya</taxon>
        <taxon>Ascomycota</taxon>
        <taxon>Taphrinomycotina</taxon>
        <taxon>Taphrinomycotina incertae sedis</taxon>
        <taxon>Saitoella</taxon>
    </lineage>
</organism>
<gene>
    <name evidence="12" type="ORF">G7K_0010-t1</name>
</gene>
<dbReference type="Pfam" id="PF03896">
    <property type="entry name" value="TRAP_alpha"/>
    <property type="match status" value="1"/>
</dbReference>
<evidence type="ECO:0000313" key="12">
    <source>
        <dbReference type="EMBL" id="GAO45758.1"/>
    </source>
</evidence>
<feature type="compositionally biased region" description="Basic and acidic residues" evidence="9">
    <location>
        <begin position="226"/>
        <end position="236"/>
    </location>
</feature>
<comment type="function">
    <text evidence="7">Is probably involved in a pathway contributing to genomic integrity.</text>
</comment>
<dbReference type="OMA" id="NNPFNIV"/>
<dbReference type="GO" id="GO:0005789">
    <property type="term" value="C:endoplasmic reticulum membrane"/>
    <property type="evidence" value="ECO:0007669"/>
    <property type="project" value="UniProtKB-SubCell"/>
</dbReference>
<dbReference type="AlphaFoldDB" id="A0A0E9N7H4"/>
<keyword evidence="6 10" id="KW-0472">Membrane</keyword>
<comment type="caution">
    <text evidence="12">The sequence shown here is derived from an EMBL/GenBank/DDBJ whole genome shotgun (WGS) entry which is preliminary data.</text>
</comment>
<feature type="compositionally biased region" description="Low complexity" evidence="9">
    <location>
        <begin position="242"/>
        <end position="254"/>
    </location>
</feature>
<sequence length="271" mass="28433">MRFSLLALTSALLAPLALAQDAAAPVAPLVEIGSTWPDLDTSLAGNREVINGAPARVNIAFKNTDPSEALVVSHVQGAWYDLAKPDIVVRNMTVSKLNTPVPPTGSLNIPYQFTTDLAPGTLGLLLTVYFTSAANPATIFQALAHNATVIISDPPFSIFDPSVLFLYTTLLALMAGIAYYAYGAFIAPPSTGKKRSTGAKKVAKAEPVEAVAPVEASAGATTSAKGYDESWIPEHHLRPRSRQSGPRPSTPRGGSAKKVQKSKGVTLGEAI</sequence>
<keyword evidence="13" id="KW-1185">Reference proteome</keyword>
<keyword evidence="3 11" id="KW-0732">Signal</keyword>
<name>A0A0E9N7H4_SAICN</name>
<dbReference type="PANTHER" id="PTHR12924">
    <property type="entry name" value="TRANSLOCON-ASSOCIATED PROTEIN, ALPHA SUBUNIT"/>
    <property type="match status" value="1"/>
</dbReference>
<evidence type="ECO:0000256" key="7">
    <source>
        <dbReference type="ARBA" id="ARBA00037565"/>
    </source>
</evidence>
<comment type="similarity">
    <text evidence="8">Belongs to the IRC22 family.</text>
</comment>
<evidence type="ECO:0000256" key="2">
    <source>
        <dbReference type="ARBA" id="ARBA00022692"/>
    </source>
</evidence>
<feature type="region of interest" description="Disordered" evidence="9">
    <location>
        <begin position="214"/>
        <end position="271"/>
    </location>
</feature>
<dbReference type="PANTHER" id="PTHR12924:SF0">
    <property type="entry name" value="TRANSLOCON-ASSOCIATED PROTEIN SUBUNIT ALPHA"/>
    <property type="match status" value="1"/>
</dbReference>
<feature type="chain" id="PRO_5002430106" evidence="11">
    <location>
        <begin position="20"/>
        <end position="271"/>
    </location>
</feature>
<keyword evidence="2 10" id="KW-0812">Transmembrane</keyword>
<evidence type="ECO:0000256" key="10">
    <source>
        <dbReference type="SAM" id="Phobius"/>
    </source>
</evidence>
<evidence type="ECO:0000256" key="3">
    <source>
        <dbReference type="ARBA" id="ARBA00022729"/>
    </source>
</evidence>
<dbReference type="RefSeq" id="XP_019025413.1">
    <property type="nucleotide sequence ID" value="XM_019169786.1"/>
</dbReference>
<evidence type="ECO:0000256" key="9">
    <source>
        <dbReference type="SAM" id="MobiDB-lite"/>
    </source>
</evidence>
<dbReference type="InterPro" id="IPR005595">
    <property type="entry name" value="TRAP_alpha"/>
</dbReference>
<evidence type="ECO:0000313" key="13">
    <source>
        <dbReference type="Proteomes" id="UP000033140"/>
    </source>
</evidence>
<dbReference type="EMBL" id="BACD03000001">
    <property type="protein sequence ID" value="GAO45758.1"/>
    <property type="molecule type" value="Genomic_DNA"/>
</dbReference>
<dbReference type="OrthoDB" id="1926781at2759"/>
<keyword evidence="4" id="KW-0256">Endoplasmic reticulum</keyword>
<proteinExistence type="inferred from homology"/>
<keyword evidence="5 10" id="KW-1133">Transmembrane helix</keyword>
<accession>A0A0E9N7H4</accession>
<evidence type="ECO:0000256" key="6">
    <source>
        <dbReference type="ARBA" id="ARBA00023136"/>
    </source>
</evidence>